<reference evidence="1" key="1">
    <citation type="submission" date="2022-07" db="EMBL/GenBank/DDBJ databases">
        <title>Evaluation of T. orientalis genome assembly methods using nanopore sequencing and analysis of variation between genomes.</title>
        <authorList>
            <person name="Yam J."/>
            <person name="Micallef M.L."/>
            <person name="Liu M."/>
            <person name="Djordjevic S.P."/>
            <person name="Bogema D.R."/>
            <person name="Jenkins C."/>
        </authorList>
    </citation>
    <scope>NUCLEOTIDE SEQUENCE</scope>
    <source>
        <strain evidence="1">Goon Nure</strain>
    </source>
</reference>
<dbReference type="EMBL" id="CP056072">
    <property type="protein sequence ID" value="UKK02630.2"/>
    <property type="molecule type" value="Genomic_DNA"/>
</dbReference>
<evidence type="ECO:0000313" key="1">
    <source>
        <dbReference type="EMBL" id="UKK02630.2"/>
    </source>
</evidence>
<dbReference type="Proteomes" id="UP000244811">
    <property type="component" value="Chromosome 4"/>
</dbReference>
<name>A0A976MDX9_THEOR</name>
<dbReference type="AlphaFoldDB" id="A0A976MDX9"/>
<protein>
    <recommendedName>
        <fullName evidence="3">RAP domain-containing protein</fullName>
    </recommendedName>
</protein>
<gene>
    <name evidence="1" type="ORF">MACK_002724</name>
</gene>
<sequence length="726" mass="83486">MHKVCRGIPRINADLARILLRRRFYSSLEVVEHGNGGIQAKQGFCNVFEQPQNLDRCTKHLESNLFQESPDFNTKLYLCERVSEVCDLFSENATKLSTNQLLLMLSRIVQINSISTGFKSIDYDEEIEAIDDFKADSLNKEYDYFPDNEFCLVSLNKLKCVNVKRLDVRVVEIFMKLLNKIAEMDIEKVLYMNRICKYISGYHKRLILSSSEDFLGPYVSRMDPKDMVRTAIAIASESDNVDFVKLYIEELFKNVDILNKDQKMTIFETMSKAKRCSTVFLVRFANYLNYCASAEKEGSIDEVNSGDGASSIVETVQKFSENEYIKFLSVYSKNQKCIPRNLFKYLLAKCLVVDFNELSLKNVLDLVWISNKFNNVDLFLPKVMGLLTQKINEISSESLTMLIWSYSNSKMDNRGFHEVLDQAAIDISQELTPKNIALCVYCLSLKRAEGWESRFHNHIQGDIVANINHFNGLDLAMLAYAYSSALCGSNILHQCIQESSINYLEDLPADCISKLLVSYARIPGKTSLFSAFMTSFLQRMHQFPIHEFIQVMWAYLVMKFYQSAFWTTCLEVVVNNFEQVINDKRCYLLYPVSKILTQMNLVPLTSDLTRLMNHTKKYFWATQHNNKTSEVVSQVVKLVEGVENVKYDYDVDSFLVDVAFSINGTNYTLLIFNYTNTFNQAPIGDLKLKELYLANKGCKIVRVLEDIWVNSDTHSQLAIISSQIKL</sequence>
<proteinExistence type="predicted"/>
<accession>A0A976MDX9</accession>
<evidence type="ECO:0000313" key="2">
    <source>
        <dbReference type="Proteomes" id="UP000244811"/>
    </source>
</evidence>
<evidence type="ECO:0008006" key="3">
    <source>
        <dbReference type="Google" id="ProtNLM"/>
    </source>
</evidence>
<organism evidence="1 2">
    <name type="scientific">Theileria orientalis</name>
    <dbReference type="NCBI Taxonomy" id="68886"/>
    <lineage>
        <taxon>Eukaryota</taxon>
        <taxon>Sar</taxon>
        <taxon>Alveolata</taxon>
        <taxon>Apicomplexa</taxon>
        <taxon>Aconoidasida</taxon>
        <taxon>Piroplasmida</taxon>
        <taxon>Theileriidae</taxon>
        <taxon>Theileria</taxon>
    </lineage>
</organism>